<gene>
    <name evidence="1" type="ORF">CY0110_18422</name>
</gene>
<keyword evidence="2" id="KW-1185">Reference proteome</keyword>
<protein>
    <submittedName>
        <fullName evidence="1">Uncharacterized protein</fullName>
    </submittedName>
</protein>
<name>A3IJ16_9CHRO</name>
<evidence type="ECO:0000313" key="1">
    <source>
        <dbReference type="EMBL" id="EAZ93798.1"/>
    </source>
</evidence>
<reference evidence="1 2" key="1">
    <citation type="submission" date="2007-03" db="EMBL/GenBank/DDBJ databases">
        <authorList>
            <person name="Stal L."/>
            <person name="Ferriera S."/>
            <person name="Johnson J."/>
            <person name="Kravitz S."/>
            <person name="Beeson K."/>
            <person name="Sutton G."/>
            <person name="Rogers Y.-H."/>
            <person name="Friedman R."/>
            <person name="Frazier M."/>
            <person name="Venter J.C."/>
        </authorList>
    </citation>
    <scope>NUCLEOTIDE SEQUENCE [LARGE SCALE GENOMIC DNA]</scope>
    <source>
        <strain evidence="1 2">CCY0110</strain>
    </source>
</reference>
<proteinExistence type="predicted"/>
<evidence type="ECO:0000313" key="2">
    <source>
        <dbReference type="Proteomes" id="UP000003781"/>
    </source>
</evidence>
<comment type="caution">
    <text evidence="1">The sequence shown here is derived from an EMBL/GenBank/DDBJ whole genome shotgun (WGS) entry which is preliminary data.</text>
</comment>
<sequence>MRTRVNFISTLIVLYQHTLSRGNIDYLATLTVDLL</sequence>
<dbReference type="EMBL" id="AAXW01000002">
    <property type="protein sequence ID" value="EAZ93798.1"/>
    <property type="molecule type" value="Genomic_DNA"/>
</dbReference>
<organism evidence="1 2">
    <name type="scientific">Crocosphaera chwakensis CCY0110</name>
    <dbReference type="NCBI Taxonomy" id="391612"/>
    <lineage>
        <taxon>Bacteria</taxon>
        <taxon>Bacillati</taxon>
        <taxon>Cyanobacteriota</taxon>
        <taxon>Cyanophyceae</taxon>
        <taxon>Oscillatoriophycideae</taxon>
        <taxon>Chroococcales</taxon>
        <taxon>Aphanothecaceae</taxon>
        <taxon>Crocosphaera</taxon>
        <taxon>Crocosphaera chwakensis</taxon>
    </lineage>
</organism>
<dbReference type="AlphaFoldDB" id="A3IJ16"/>
<dbReference type="Proteomes" id="UP000003781">
    <property type="component" value="Unassembled WGS sequence"/>
</dbReference>
<accession>A3IJ16</accession>